<dbReference type="InterPro" id="IPR017900">
    <property type="entry name" value="4Fe4S_Fe_S_CS"/>
</dbReference>
<dbReference type="Pfam" id="PF12837">
    <property type="entry name" value="Fer4_6"/>
    <property type="match status" value="1"/>
</dbReference>
<feature type="domain" description="4Fe-4S ferredoxin-type" evidence="1">
    <location>
        <begin position="4"/>
        <end position="30"/>
    </location>
</feature>
<dbReference type="AlphaFoldDB" id="X0XSL2"/>
<evidence type="ECO:0000313" key="2">
    <source>
        <dbReference type="EMBL" id="GAG27861.1"/>
    </source>
</evidence>
<dbReference type="EMBL" id="BARS01033736">
    <property type="protein sequence ID" value="GAG27861.1"/>
    <property type="molecule type" value="Genomic_DNA"/>
</dbReference>
<proteinExistence type="predicted"/>
<dbReference type="PROSITE" id="PS51379">
    <property type="entry name" value="4FE4S_FER_2"/>
    <property type="match status" value="1"/>
</dbReference>
<comment type="caution">
    <text evidence="2">The sequence shown here is derived from an EMBL/GenBank/DDBJ whole genome shotgun (WGS) entry which is preliminary data.</text>
</comment>
<dbReference type="InterPro" id="IPR017896">
    <property type="entry name" value="4Fe4S_Fe-S-bd"/>
</dbReference>
<reference evidence="2" key="1">
    <citation type="journal article" date="2014" name="Front. Microbiol.">
        <title>High frequency of phylogenetically diverse reductive dehalogenase-homologous genes in deep subseafloor sedimentary metagenomes.</title>
        <authorList>
            <person name="Kawai M."/>
            <person name="Futagami T."/>
            <person name="Toyoda A."/>
            <person name="Takaki Y."/>
            <person name="Nishi S."/>
            <person name="Hori S."/>
            <person name="Arai W."/>
            <person name="Tsubouchi T."/>
            <person name="Morono Y."/>
            <person name="Uchiyama I."/>
            <person name="Ito T."/>
            <person name="Fujiyama A."/>
            <person name="Inagaki F."/>
            <person name="Takami H."/>
        </authorList>
    </citation>
    <scope>NUCLEOTIDE SEQUENCE</scope>
    <source>
        <strain evidence="2">Expedition CK06-06</strain>
    </source>
</reference>
<protein>
    <recommendedName>
        <fullName evidence="1">4Fe-4S ferredoxin-type domain-containing protein</fullName>
    </recommendedName>
</protein>
<feature type="non-terminal residue" evidence="2">
    <location>
        <position position="30"/>
    </location>
</feature>
<name>X0XSL2_9ZZZZ</name>
<organism evidence="2">
    <name type="scientific">marine sediment metagenome</name>
    <dbReference type="NCBI Taxonomy" id="412755"/>
    <lineage>
        <taxon>unclassified sequences</taxon>
        <taxon>metagenomes</taxon>
        <taxon>ecological metagenomes</taxon>
    </lineage>
</organism>
<sequence length="30" mass="3388">MAELKDFFDEEACDRCGDCLAKCPVIHLSQ</sequence>
<evidence type="ECO:0000259" key="1">
    <source>
        <dbReference type="PROSITE" id="PS51379"/>
    </source>
</evidence>
<gene>
    <name evidence="2" type="ORF">S01H1_52207</name>
</gene>
<dbReference type="SUPFAM" id="SSF46548">
    <property type="entry name" value="alpha-helical ferredoxin"/>
    <property type="match status" value="1"/>
</dbReference>
<accession>X0XSL2</accession>
<dbReference type="PROSITE" id="PS00198">
    <property type="entry name" value="4FE4S_FER_1"/>
    <property type="match status" value="1"/>
</dbReference>